<dbReference type="Gene3D" id="1.10.238.10">
    <property type="entry name" value="EF-hand"/>
    <property type="match status" value="1"/>
</dbReference>
<keyword evidence="2" id="KW-1185">Reference proteome</keyword>
<dbReference type="InterPro" id="IPR011992">
    <property type="entry name" value="EF-hand-dom_pair"/>
</dbReference>
<dbReference type="Proteomes" id="UP000187209">
    <property type="component" value="Unassembled WGS sequence"/>
</dbReference>
<protein>
    <recommendedName>
        <fullName evidence="3">EF-hand domain-containing protein</fullName>
    </recommendedName>
</protein>
<accession>A0A1R2CW25</accession>
<organism evidence="1 2">
    <name type="scientific">Stentor coeruleus</name>
    <dbReference type="NCBI Taxonomy" id="5963"/>
    <lineage>
        <taxon>Eukaryota</taxon>
        <taxon>Sar</taxon>
        <taxon>Alveolata</taxon>
        <taxon>Ciliophora</taxon>
        <taxon>Postciliodesmatophora</taxon>
        <taxon>Heterotrichea</taxon>
        <taxon>Heterotrichida</taxon>
        <taxon>Stentoridae</taxon>
        <taxon>Stentor</taxon>
    </lineage>
</organism>
<name>A0A1R2CW25_9CILI</name>
<evidence type="ECO:0000313" key="2">
    <source>
        <dbReference type="Proteomes" id="UP000187209"/>
    </source>
</evidence>
<dbReference type="EMBL" id="MPUH01000047">
    <property type="protein sequence ID" value="OMJ93183.1"/>
    <property type="molecule type" value="Genomic_DNA"/>
</dbReference>
<sequence>MNQGLVGNKIHYRDIFNLYAKQGKITKDKLEEMFKLVQLYPSPDEMEKYMNIVFESRTQASLDDFLKLFKMRCVSQEYTSEEIKKGFILLSDAERKLHISKVEDLIRSHVADPREQEFLIDHMKHFTDEHGFVDYNEFIASSF</sequence>
<comment type="caution">
    <text evidence="1">The sequence shown here is derived from an EMBL/GenBank/DDBJ whole genome shotgun (WGS) entry which is preliminary data.</text>
</comment>
<dbReference type="AlphaFoldDB" id="A0A1R2CW25"/>
<proteinExistence type="predicted"/>
<reference evidence="1 2" key="1">
    <citation type="submission" date="2016-11" db="EMBL/GenBank/DDBJ databases">
        <title>The macronuclear genome of Stentor coeruleus: a giant cell with tiny introns.</title>
        <authorList>
            <person name="Slabodnick M."/>
            <person name="Ruby J.G."/>
            <person name="Reiff S.B."/>
            <person name="Swart E.C."/>
            <person name="Gosai S."/>
            <person name="Prabakaran S."/>
            <person name="Witkowska E."/>
            <person name="Larue G.E."/>
            <person name="Fisher S."/>
            <person name="Freeman R.M."/>
            <person name="Gunawardena J."/>
            <person name="Chu W."/>
            <person name="Stover N.A."/>
            <person name="Gregory B.D."/>
            <person name="Nowacki M."/>
            <person name="Derisi J."/>
            <person name="Roy S.W."/>
            <person name="Marshall W.F."/>
            <person name="Sood P."/>
        </authorList>
    </citation>
    <scope>NUCLEOTIDE SEQUENCE [LARGE SCALE GENOMIC DNA]</scope>
    <source>
        <strain evidence="1">WM001</strain>
    </source>
</reference>
<evidence type="ECO:0008006" key="3">
    <source>
        <dbReference type="Google" id="ProtNLM"/>
    </source>
</evidence>
<gene>
    <name evidence="1" type="ORF">SteCoe_3874</name>
</gene>
<dbReference type="SUPFAM" id="SSF47473">
    <property type="entry name" value="EF-hand"/>
    <property type="match status" value="1"/>
</dbReference>
<evidence type="ECO:0000313" key="1">
    <source>
        <dbReference type="EMBL" id="OMJ93183.1"/>
    </source>
</evidence>
<dbReference type="OrthoDB" id="283823at2759"/>